<sequence length="208" mass="22135">MRAFSFFLVGLLASAKRDSRKTEGHSKLAEATPSSALRKSKRQPQAAEKGAAPTERRKLLAEEPRQLHDEEVVSTPLKTLVQAIRGTEADTPMLAQVVGTVADTGRGLIGTAINGNRLLQNDARRVVENAALPLYQSLASDAKVILGTGKTLVGSAAETIGYRTLKQDARNIIVNAADVVRQGEQNLAGTFKNFLPPVIVGTIGEPAS</sequence>
<evidence type="ECO:0000313" key="3">
    <source>
        <dbReference type="Proteomes" id="UP000019763"/>
    </source>
</evidence>
<proteinExistence type="predicted"/>
<dbReference type="RefSeq" id="XP_011129186.1">
    <property type="nucleotide sequence ID" value="XM_011130884.1"/>
</dbReference>
<name>A0A023BAW9_GRENI</name>
<dbReference type="AlphaFoldDB" id="A0A023BAW9"/>
<dbReference type="VEuPathDB" id="CryptoDB:GNI_031970"/>
<reference evidence="2" key="1">
    <citation type="submission" date="2013-12" db="EMBL/GenBank/DDBJ databases">
        <authorList>
            <person name="Omoto C.K."/>
            <person name="Sibley D."/>
            <person name="Venepally P."/>
            <person name="Hadjithomas M."/>
            <person name="Karamycheva S."/>
            <person name="Brunk B."/>
            <person name="Roos D."/>
            <person name="Caler E."/>
            <person name="Lorenzi H."/>
        </authorList>
    </citation>
    <scope>NUCLEOTIDE SEQUENCE</scope>
</reference>
<protein>
    <submittedName>
        <fullName evidence="2">Uncharacterized protein</fullName>
    </submittedName>
</protein>
<organism evidence="2 3">
    <name type="scientific">Gregarina niphandrodes</name>
    <name type="common">Septate eugregarine</name>
    <dbReference type="NCBI Taxonomy" id="110365"/>
    <lineage>
        <taxon>Eukaryota</taxon>
        <taxon>Sar</taxon>
        <taxon>Alveolata</taxon>
        <taxon>Apicomplexa</taxon>
        <taxon>Conoidasida</taxon>
        <taxon>Gregarinasina</taxon>
        <taxon>Eugregarinorida</taxon>
        <taxon>Gregarinidae</taxon>
        <taxon>Gregarina</taxon>
    </lineage>
</organism>
<dbReference type="Proteomes" id="UP000019763">
    <property type="component" value="Unassembled WGS sequence"/>
</dbReference>
<accession>A0A023BAW9</accession>
<gene>
    <name evidence="2" type="ORF">GNI_031970</name>
</gene>
<keyword evidence="3" id="KW-1185">Reference proteome</keyword>
<feature type="region of interest" description="Disordered" evidence="1">
    <location>
        <begin position="16"/>
        <end position="54"/>
    </location>
</feature>
<evidence type="ECO:0000313" key="2">
    <source>
        <dbReference type="EMBL" id="EZG78819.1"/>
    </source>
</evidence>
<comment type="caution">
    <text evidence="2">The sequence shown here is derived from an EMBL/GenBank/DDBJ whole genome shotgun (WGS) entry which is preliminary data.</text>
</comment>
<evidence type="ECO:0000256" key="1">
    <source>
        <dbReference type="SAM" id="MobiDB-lite"/>
    </source>
</evidence>
<dbReference type="GeneID" id="22911306"/>
<feature type="compositionally biased region" description="Basic and acidic residues" evidence="1">
    <location>
        <begin position="16"/>
        <end position="28"/>
    </location>
</feature>
<dbReference type="EMBL" id="AFNH02000243">
    <property type="protein sequence ID" value="EZG78819.1"/>
    <property type="molecule type" value="Genomic_DNA"/>
</dbReference>